<dbReference type="AlphaFoldDB" id="A0A0L0HID8"/>
<proteinExistence type="inferred from homology"/>
<sequence>MIRSIAGTTCRASAHISIARAVQPVVVRSGSLRFFAASAASPNDEAIRLRLKTDLKTAMRAKDTNLSGVIKTLLSDITYAEKSASAMPSIPTIIQRSIKKRRDSAESYRSGGRTDLAEQEEAECKLLEQYLPAQMSEAEIESVVKQIVADVGAKSVKDLGRVMKEVNAKVDDALAPRKAVAGVVKKVLQEMES</sequence>
<dbReference type="GO" id="GO:0005739">
    <property type="term" value="C:mitochondrion"/>
    <property type="evidence" value="ECO:0007669"/>
    <property type="project" value="UniProtKB-SubCell"/>
</dbReference>
<dbReference type="OMA" id="AMGAVMK"/>
<dbReference type="RefSeq" id="XP_016608867.1">
    <property type="nucleotide sequence ID" value="XM_016752183.1"/>
</dbReference>
<dbReference type="GeneID" id="27687416"/>
<evidence type="ECO:0000256" key="1">
    <source>
        <dbReference type="RuleBase" id="RU365099"/>
    </source>
</evidence>
<comment type="similarity">
    <text evidence="1">Belongs to the AIM41 family.</text>
</comment>
<dbReference type="Pfam" id="PF09424">
    <property type="entry name" value="YqeY"/>
    <property type="match status" value="1"/>
</dbReference>
<dbReference type="Gene3D" id="1.10.1510.10">
    <property type="entry name" value="Uncharacterised protein YqeY/AIM41 PF09424, N-terminal domain"/>
    <property type="match status" value="1"/>
</dbReference>
<dbReference type="OrthoDB" id="538640at2759"/>
<dbReference type="InterPro" id="IPR023168">
    <property type="entry name" value="GatB_Yqey_C_2"/>
</dbReference>
<reference evidence="2 3" key="1">
    <citation type="submission" date="2009-08" db="EMBL/GenBank/DDBJ databases">
        <title>The Genome Sequence of Spizellomyces punctatus strain DAOM BR117.</title>
        <authorList>
            <consortium name="The Broad Institute Genome Sequencing Platform"/>
            <person name="Russ C."/>
            <person name="Cuomo C."/>
            <person name="Shea T."/>
            <person name="Young S.K."/>
            <person name="Zeng Q."/>
            <person name="Koehrsen M."/>
            <person name="Haas B."/>
            <person name="Borodovsky M."/>
            <person name="Guigo R."/>
            <person name="Alvarado L."/>
            <person name="Berlin A."/>
            <person name="Bochicchio J."/>
            <person name="Borenstein D."/>
            <person name="Chapman S."/>
            <person name="Chen Z."/>
            <person name="Engels R."/>
            <person name="Freedman E."/>
            <person name="Gellesch M."/>
            <person name="Goldberg J."/>
            <person name="Griggs A."/>
            <person name="Gujja S."/>
            <person name="Heiman D."/>
            <person name="Hepburn T."/>
            <person name="Howarth C."/>
            <person name="Jen D."/>
            <person name="Larson L."/>
            <person name="Lewis B."/>
            <person name="Mehta T."/>
            <person name="Park D."/>
            <person name="Pearson M."/>
            <person name="Roberts A."/>
            <person name="Saif S."/>
            <person name="Shenoy N."/>
            <person name="Sisk P."/>
            <person name="Stolte C."/>
            <person name="Sykes S."/>
            <person name="Thomson T."/>
            <person name="Walk T."/>
            <person name="White J."/>
            <person name="Yandava C."/>
            <person name="Burger G."/>
            <person name="Gray M.W."/>
            <person name="Holland P.W.H."/>
            <person name="King N."/>
            <person name="Lang F.B.F."/>
            <person name="Roger A.J."/>
            <person name="Ruiz-Trillo I."/>
            <person name="Lander E."/>
            <person name="Nusbaum C."/>
        </authorList>
    </citation>
    <scope>NUCLEOTIDE SEQUENCE [LARGE SCALE GENOMIC DNA]</scope>
    <source>
        <strain evidence="2 3">DAOM BR117</strain>
    </source>
</reference>
<dbReference type="eggNOG" id="ENOG502SDB7">
    <property type="taxonomic scope" value="Eukaryota"/>
</dbReference>
<accession>A0A0L0HID8</accession>
<dbReference type="Proteomes" id="UP000053201">
    <property type="component" value="Unassembled WGS sequence"/>
</dbReference>
<dbReference type="PANTHER" id="PTHR28055:SF1">
    <property type="entry name" value="ALTERED INHERITANCE OF MITOCHONDRIA PROTEIN 41, MITOCHONDRIAL"/>
    <property type="match status" value="1"/>
</dbReference>
<gene>
    <name evidence="1" type="primary">AIM41</name>
    <name evidence="2" type="ORF">SPPG_03933</name>
</gene>
<keyword evidence="1" id="KW-0496">Mitochondrion</keyword>
<organism evidence="2 3">
    <name type="scientific">Spizellomyces punctatus (strain DAOM BR117)</name>
    <dbReference type="NCBI Taxonomy" id="645134"/>
    <lineage>
        <taxon>Eukaryota</taxon>
        <taxon>Fungi</taxon>
        <taxon>Fungi incertae sedis</taxon>
        <taxon>Chytridiomycota</taxon>
        <taxon>Chytridiomycota incertae sedis</taxon>
        <taxon>Chytridiomycetes</taxon>
        <taxon>Spizellomycetales</taxon>
        <taxon>Spizellomycetaceae</taxon>
        <taxon>Spizellomyces</taxon>
    </lineage>
</organism>
<dbReference type="InterPro" id="IPR042184">
    <property type="entry name" value="YqeY/Aim41_N"/>
</dbReference>
<dbReference type="EMBL" id="KQ257455">
    <property type="protein sequence ID" value="KND00828.1"/>
    <property type="molecule type" value="Genomic_DNA"/>
</dbReference>
<dbReference type="PANTHER" id="PTHR28055">
    <property type="entry name" value="ALTERED INHERITANCE OF MITOCHONDRIA PROTEIN 41, MITOCHONDRIAL"/>
    <property type="match status" value="1"/>
</dbReference>
<dbReference type="VEuPathDB" id="FungiDB:SPPG_03933"/>
<dbReference type="Gene3D" id="1.10.10.410">
    <property type="match status" value="1"/>
</dbReference>
<evidence type="ECO:0000313" key="2">
    <source>
        <dbReference type="EMBL" id="KND00828.1"/>
    </source>
</evidence>
<dbReference type="InterPro" id="IPR019004">
    <property type="entry name" value="YqeY/Aim41"/>
</dbReference>
<keyword evidence="3" id="KW-1185">Reference proteome</keyword>
<protein>
    <recommendedName>
        <fullName evidence="1">Altered inheritance of mitochondria protein 41</fullName>
    </recommendedName>
</protein>
<dbReference type="InParanoid" id="A0A0L0HID8"/>
<dbReference type="STRING" id="645134.A0A0L0HID8"/>
<dbReference type="GO" id="GO:0016884">
    <property type="term" value="F:carbon-nitrogen ligase activity, with glutamine as amido-N-donor"/>
    <property type="evidence" value="ECO:0007669"/>
    <property type="project" value="UniProtKB-UniRule"/>
</dbReference>
<name>A0A0L0HID8_SPIPD</name>
<dbReference type="InterPro" id="IPR003789">
    <property type="entry name" value="Asn/Gln_tRNA_amidoTrase-B-like"/>
</dbReference>
<dbReference type="SUPFAM" id="SSF89095">
    <property type="entry name" value="GatB/YqeY motif"/>
    <property type="match status" value="1"/>
</dbReference>
<evidence type="ECO:0000313" key="3">
    <source>
        <dbReference type="Proteomes" id="UP000053201"/>
    </source>
</evidence>
<comment type="subcellular location">
    <subcellularLocation>
        <location evidence="1">Mitochondrion</location>
    </subcellularLocation>
</comment>